<evidence type="ECO:0000256" key="1">
    <source>
        <dbReference type="ARBA" id="ARBA00022676"/>
    </source>
</evidence>
<comment type="caution">
    <text evidence="3">The sequence shown here is derived from an EMBL/GenBank/DDBJ whole genome shotgun (WGS) entry which is preliminary data.</text>
</comment>
<sequence length="240" mass="27353">MKRSVLDYNIFEDNINTISIKGKSIINTINPHSYVIAKQDRVFNEALLKSDVLLPDGIGIVYALKLLKSKKIKKIAGHDIFLYLLNKLNSEGGTCFFLGSTNTTLSRIEKKIKEEYPKITVGTYSPPFKAEFTKEDNSDMISKINAVNPDILFVGMTAPKQEKWSFQNKGFINASVICSIGAVFDFYAETVKRPSGFWVYLGLEWLVRLVKNPSRLWRRTFVSTPIFIKDVLVLYFKKGF</sequence>
<dbReference type="CDD" id="cd06533">
    <property type="entry name" value="Glyco_transf_WecG_TagA"/>
    <property type="match status" value="1"/>
</dbReference>
<protein>
    <submittedName>
        <fullName evidence="3">WecB/TagA/CpsF family glycosyltransferase</fullName>
    </submittedName>
</protein>
<dbReference type="PANTHER" id="PTHR34136:SF1">
    <property type="entry name" value="UDP-N-ACETYL-D-MANNOSAMINURONIC ACID TRANSFERASE"/>
    <property type="match status" value="1"/>
</dbReference>
<keyword evidence="2" id="KW-0808">Transferase</keyword>
<reference evidence="4" key="1">
    <citation type="journal article" date="2019" name="Int. J. Syst. Evol. Microbiol.">
        <title>The Global Catalogue of Microorganisms (GCM) 10K type strain sequencing project: providing services to taxonomists for standard genome sequencing and annotation.</title>
        <authorList>
            <consortium name="The Broad Institute Genomics Platform"/>
            <consortium name="The Broad Institute Genome Sequencing Center for Infectious Disease"/>
            <person name="Wu L."/>
            <person name="Ma J."/>
        </authorList>
    </citation>
    <scope>NUCLEOTIDE SEQUENCE [LARGE SCALE GENOMIC DNA]</scope>
    <source>
        <strain evidence="4">KCTC 42903</strain>
    </source>
</reference>
<dbReference type="EMBL" id="JBHULK010000005">
    <property type="protein sequence ID" value="MFD2535850.1"/>
    <property type="molecule type" value="Genomic_DNA"/>
</dbReference>
<keyword evidence="4" id="KW-1185">Reference proteome</keyword>
<evidence type="ECO:0000256" key="2">
    <source>
        <dbReference type="ARBA" id="ARBA00022679"/>
    </source>
</evidence>
<evidence type="ECO:0000313" key="3">
    <source>
        <dbReference type="EMBL" id="MFD2535850.1"/>
    </source>
</evidence>
<name>A0ABW5JUQ8_9FLAO</name>
<dbReference type="NCBIfam" id="TIGR00696">
    <property type="entry name" value="wecG_tagA_cpsF"/>
    <property type="match status" value="1"/>
</dbReference>
<dbReference type="Proteomes" id="UP001597441">
    <property type="component" value="Unassembled WGS sequence"/>
</dbReference>
<dbReference type="RefSeq" id="WP_388019152.1">
    <property type="nucleotide sequence ID" value="NZ_JBHUDT010000005.1"/>
</dbReference>
<accession>A0ABW5JUQ8</accession>
<proteinExistence type="predicted"/>
<dbReference type="Pfam" id="PF03808">
    <property type="entry name" value="Glyco_tran_WecG"/>
    <property type="match status" value="1"/>
</dbReference>
<dbReference type="InterPro" id="IPR004629">
    <property type="entry name" value="WecG_TagA_CpsF"/>
</dbReference>
<dbReference type="PANTHER" id="PTHR34136">
    <property type="match status" value="1"/>
</dbReference>
<organism evidence="3 4">
    <name type="scientific">Gelatiniphilus marinus</name>
    <dbReference type="NCBI Taxonomy" id="1759464"/>
    <lineage>
        <taxon>Bacteria</taxon>
        <taxon>Pseudomonadati</taxon>
        <taxon>Bacteroidota</taxon>
        <taxon>Flavobacteriia</taxon>
        <taxon>Flavobacteriales</taxon>
        <taxon>Flavobacteriaceae</taxon>
        <taxon>Gelatiniphilus</taxon>
    </lineage>
</organism>
<evidence type="ECO:0000313" key="4">
    <source>
        <dbReference type="Proteomes" id="UP001597441"/>
    </source>
</evidence>
<gene>
    <name evidence="3" type="ORF">ACFSQS_12115</name>
</gene>
<keyword evidence="1" id="KW-0328">Glycosyltransferase</keyword>